<evidence type="ECO:0000313" key="1">
    <source>
        <dbReference type="EMBL" id="ECT8541884.1"/>
    </source>
</evidence>
<gene>
    <name evidence="1" type="ORF">B0F00_24575</name>
</gene>
<sequence>MSAFDHLVARLRDEQALTKSLNNAEGLPPELASVIERGKDAPVLDPRSTLTIGVAPGVVACHNARLNQIADAQLLQEVRASGVVSAADAVALDNALAASRHLPPEARAAGMASVRQQLNAAAAAPLSPAARGINWDE</sequence>
<organism evidence="1">
    <name type="scientific">Salmonella virchow</name>
    <dbReference type="NCBI Taxonomy" id="48409"/>
    <lineage>
        <taxon>Bacteria</taxon>
        <taxon>Pseudomonadati</taxon>
        <taxon>Pseudomonadota</taxon>
        <taxon>Gammaproteobacteria</taxon>
        <taxon>Enterobacterales</taxon>
        <taxon>Enterobacteriaceae</taxon>
        <taxon>Salmonella</taxon>
    </lineage>
</organism>
<reference evidence="1" key="1">
    <citation type="submission" date="2018-07" db="EMBL/GenBank/DDBJ databases">
        <authorList>
            <consortium name="PulseNet: The National Subtyping Network for Foodborne Disease Surveillance"/>
            <person name="Tarr C.L."/>
            <person name="Trees E."/>
            <person name="Katz L.S."/>
            <person name="Carleton-Romer H.A."/>
            <person name="Stroika S."/>
            <person name="Kucerova Z."/>
            <person name="Roache K.F."/>
            <person name="Sabol A.L."/>
            <person name="Besser J."/>
            <person name="Gerner-Smidt P."/>
        </authorList>
    </citation>
    <scope>NUCLEOTIDE SEQUENCE</scope>
    <source>
        <strain evidence="1">PNUSAS007903</strain>
    </source>
</reference>
<protein>
    <submittedName>
        <fullName evidence="1">Uncharacterized protein</fullName>
    </submittedName>
</protein>
<dbReference type="AlphaFoldDB" id="A0A603A1L7"/>
<name>A0A603A1L7_SALVI</name>
<dbReference type="EMBL" id="AAKOCB010000027">
    <property type="protein sequence ID" value="ECT8541884.1"/>
    <property type="molecule type" value="Genomic_DNA"/>
</dbReference>
<comment type="caution">
    <text evidence="1">The sequence shown here is derived from an EMBL/GenBank/DDBJ whole genome shotgun (WGS) entry which is preliminary data.</text>
</comment>
<accession>A0A603A1L7</accession>
<proteinExistence type="predicted"/>